<dbReference type="AlphaFoldDB" id="A0A166FSA4"/>
<dbReference type="Proteomes" id="UP000076532">
    <property type="component" value="Unassembled WGS sequence"/>
</dbReference>
<dbReference type="EMBL" id="KV417586">
    <property type="protein sequence ID" value="KZP17107.1"/>
    <property type="molecule type" value="Genomic_DNA"/>
</dbReference>
<reference evidence="1 2" key="1">
    <citation type="journal article" date="2016" name="Mol. Biol. Evol.">
        <title>Comparative Genomics of Early-Diverging Mushroom-Forming Fungi Provides Insights into the Origins of Lignocellulose Decay Capabilities.</title>
        <authorList>
            <person name="Nagy L.G."/>
            <person name="Riley R."/>
            <person name="Tritt A."/>
            <person name="Adam C."/>
            <person name="Daum C."/>
            <person name="Floudas D."/>
            <person name="Sun H."/>
            <person name="Yadav J.S."/>
            <person name="Pangilinan J."/>
            <person name="Larsson K.H."/>
            <person name="Matsuura K."/>
            <person name="Barry K."/>
            <person name="Labutti K."/>
            <person name="Kuo R."/>
            <person name="Ohm R.A."/>
            <person name="Bhattacharya S.S."/>
            <person name="Shirouzu T."/>
            <person name="Yoshinaga Y."/>
            <person name="Martin F.M."/>
            <person name="Grigoriev I.V."/>
            <person name="Hibbett D.S."/>
        </authorList>
    </citation>
    <scope>NUCLEOTIDE SEQUENCE [LARGE SCALE GENOMIC DNA]</scope>
    <source>
        <strain evidence="1 2">CBS 109695</strain>
    </source>
</reference>
<name>A0A166FSA4_9AGAM</name>
<organism evidence="1 2">
    <name type="scientific">Athelia psychrophila</name>
    <dbReference type="NCBI Taxonomy" id="1759441"/>
    <lineage>
        <taxon>Eukaryota</taxon>
        <taxon>Fungi</taxon>
        <taxon>Dikarya</taxon>
        <taxon>Basidiomycota</taxon>
        <taxon>Agaricomycotina</taxon>
        <taxon>Agaricomycetes</taxon>
        <taxon>Agaricomycetidae</taxon>
        <taxon>Atheliales</taxon>
        <taxon>Atheliaceae</taxon>
        <taxon>Athelia</taxon>
    </lineage>
</organism>
<evidence type="ECO:0000313" key="2">
    <source>
        <dbReference type="Proteomes" id="UP000076532"/>
    </source>
</evidence>
<evidence type="ECO:0000313" key="1">
    <source>
        <dbReference type="EMBL" id="KZP17107.1"/>
    </source>
</evidence>
<proteinExistence type="predicted"/>
<protein>
    <submittedName>
        <fullName evidence="1">Uncharacterized protein</fullName>
    </submittedName>
</protein>
<sequence>MGKIPKGVWSDQGGVLNVDPVYPHLHVSISVEEHVTDDEHEDNKENVDPSERVGDWVYIQQSVHIQTPLEIEVFGGSSDLSPSVKSEDDVTWWYPSASPTPPPVRRSVSWHPRTPDPRDLTPVVSPANVFEYNSSSEEGEPYLFRTQEQWETRMREIRMQRHALERRLRNIDAGWHDTW</sequence>
<accession>A0A166FSA4</accession>
<gene>
    <name evidence="1" type="ORF">FIBSPDRAFT_894514</name>
</gene>
<keyword evidence="2" id="KW-1185">Reference proteome</keyword>